<dbReference type="AlphaFoldDB" id="A0AAV5QYH9"/>
<proteinExistence type="inferred from homology"/>
<feature type="binding site" evidence="9">
    <location>
        <position position="315"/>
    </location>
    <ligand>
        <name>Zn(2+)</name>
        <dbReference type="ChEBI" id="CHEBI:29105"/>
        <label>2</label>
    </ligand>
</feature>
<evidence type="ECO:0000256" key="7">
    <source>
        <dbReference type="ARBA" id="ARBA00022842"/>
    </source>
</evidence>
<comment type="caution">
    <text evidence="13">The sequence shown here is derived from an EMBL/GenBank/DDBJ whole genome shotgun (WGS) entry which is preliminary data.</text>
</comment>
<evidence type="ECO:0000313" key="14">
    <source>
        <dbReference type="Proteomes" id="UP001378960"/>
    </source>
</evidence>
<dbReference type="PROSITE" id="PS00123">
    <property type="entry name" value="ALKALINE_PHOSPHATASE"/>
    <property type="match status" value="1"/>
</dbReference>
<keyword evidence="7 9" id="KW-0460">Magnesium</keyword>
<protein>
    <recommendedName>
        <fullName evidence="2 11">Alkaline phosphatase</fullName>
        <ecNumber evidence="2 11">3.1.3.1</ecNumber>
    </recommendedName>
</protein>
<feature type="binding site" evidence="9">
    <location>
        <position position="158"/>
    </location>
    <ligand>
        <name>Mg(2+)</name>
        <dbReference type="ChEBI" id="CHEBI:18420"/>
    </ligand>
</feature>
<dbReference type="PRINTS" id="PR00113">
    <property type="entry name" value="ALKPHPHTASE"/>
</dbReference>
<comment type="cofactor">
    <cofactor evidence="9">
        <name>Mg(2+)</name>
        <dbReference type="ChEBI" id="CHEBI:18420"/>
    </cofactor>
    <text evidence="9">Binds 1 Mg(2+) ion.</text>
</comment>
<feature type="binding site" evidence="9">
    <location>
        <position position="311"/>
    </location>
    <ligand>
        <name>Zn(2+)</name>
        <dbReference type="ChEBI" id="CHEBI:29105"/>
        <label>2</label>
    </ligand>
</feature>
<dbReference type="SUPFAM" id="SSF53649">
    <property type="entry name" value="Alkaline phosphatase-like"/>
    <property type="match status" value="1"/>
</dbReference>
<feature type="chain" id="PRO_5043854019" description="Alkaline phosphatase" evidence="12">
    <location>
        <begin position="28"/>
        <end position="557"/>
    </location>
</feature>
<evidence type="ECO:0000256" key="4">
    <source>
        <dbReference type="ARBA" id="ARBA00022723"/>
    </source>
</evidence>
<evidence type="ECO:0000256" key="12">
    <source>
        <dbReference type="SAM" id="SignalP"/>
    </source>
</evidence>
<feature type="signal peptide" evidence="12">
    <location>
        <begin position="1"/>
        <end position="27"/>
    </location>
</feature>
<dbReference type="EC" id="3.1.3.1" evidence="2 11"/>
<accession>A0AAV5QYH9</accession>
<dbReference type="GO" id="GO:0019637">
    <property type="term" value="P:organophosphate metabolic process"/>
    <property type="evidence" value="ECO:0007669"/>
    <property type="project" value="UniProtKB-ARBA"/>
</dbReference>
<dbReference type="GO" id="GO:0000329">
    <property type="term" value="C:fungal-type vacuole membrane"/>
    <property type="evidence" value="ECO:0007669"/>
    <property type="project" value="TreeGrafter"/>
</dbReference>
<keyword evidence="5 11" id="KW-0378">Hydrolase</keyword>
<comment type="similarity">
    <text evidence="1 10">Belongs to the alkaline phosphatase family.</text>
</comment>
<keyword evidence="3" id="KW-0597">Phosphoprotein</keyword>
<evidence type="ECO:0000256" key="9">
    <source>
        <dbReference type="PIRSR" id="PIRSR601952-2"/>
    </source>
</evidence>
<sequence length="557" mass="62256">MRGTVFRLNLSSLLAILTVLFLSYCNAFEQDVLEVTDKKIGKISNSYKKNIIMMVTDGTGPSSINMARSYNQFINDLPFNETLVLDKYLIGQSRTRSSSSLITDSAAGATAFSCGLKSYNGAIGVDSNKDPCGTILEALKLKGYKTGLVVTTSLADATPAAFSAHAEFRNMLDLIANQQLGYNNTLSKFDGDSFVDLMIGGGRCSFLPKSDTENSCRHDEVNLIELARLNGWTVSTDREGFDLLELGNNENIKLPILSLLSYYNMPYEIDRNEKKFPSLLEETKTALNILSRETEDSDEGFFLLIEGSRIDHAGHHNDPHAQVREVLAYDLAFEEVIKFAQNSDVETFIISTSDHETGGADIGRQINDDYPDYVWYPEVLANAKKSGEYLNFKISNFFQDHNSRKGMKLSDLEKFIKDEIIEKDLGILDYERNEIDTILSLLKKEEKKDEINEINEMTEIESSSDNDEIEIVIEEVDAASGVVEFLKDMVSRRARIGWSTHGHTAADVNIYGYSNTDRGMKELRDALGGNVENTDIGKFMESITGVDLESITEKLRI</sequence>
<dbReference type="CDD" id="cd16012">
    <property type="entry name" value="ALP"/>
    <property type="match status" value="1"/>
</dbReference>
<feature type="binding site" evidence="9">
    <location>
        <position position="503"/>
    </location>
    <ligand>
        <name>Zn(2+)</name>
        <dbReference type="ChEBI" id="CHEBI:29105"/>
        <label>2</label>
    </ligand>
</feature>
<keyword evidence="12" id="KW-0732">Signal</keyword>
<gene>
    <name evidence="13" type="ORF">DAPK24_006170</name>
</gene>
<comment type="cofactor">
    <cofactor evidence="9">
        <name>Zn(2+)</name>
        <dbReference type="ChEBI" id="CHEBI:29105"/>
    </cofactor>
    <text evidence="9">Binds 2 Zn(2+) ions.</text>
</comment>
<evidence type="ECO:0000256" key="1">
    <source>
        <dbReference type="ARBA" id="ARBA00005984"/>
    </source>
</evidence>
<evidence type="ECO:0000256" key="5">
    <source>
        <dbReference type="ARBA" id="ARBA00022801"/>
    </source>
</evidence>
<feature type="binding site" evidence="9">
    <location>
        <position position="355"/>
    </location>
    <ligand>
        <name>Zn(2+)</name>
        <dbReference type="ChEBI" id="CHEBI:29105"/>
        <label>2</label>
    </ligand>
</feature>
<dbReference type="Pfam" id="PF00245">
    <property type="entry name" value="Alk_phosphatase"/>
    <property type="match status" value="1"/>
</dbReference>
<evidence type="ECO:0000313" key="13">
    <source>
        <dbReference type="EMBL" id="GMM44042.1"/>
    </source>
</evidence>
<dbReference type="Proteomes" id="UP001378960">
    <property type="component" value="Unassembled WGS sequence"/>
</dbReference>
<dbReference type="SMART" id="SM00098">
    <property type="entry name" value="alkPPc"/>
    <property type="match status" value="1"/>
</dbReference>
<feature type="binding site" evidence="9">
    <location>
        <position position="57"/>
    </location>
    <ligand>
        <name>Zn(2+)</name>
        <dbReference type="ChEBI" id="CHEBI:29105"/>
        <label>2</label>
    </ligand>
</feature>
<feature type="binding site" evidence="9">
    <location>
        <position position="354"/>
    </location>
    <ligand>
        <name>Zn(2+)</name>
        <dbReference type="ChEBI" id="CHEBI:29105"/>
        <label>2</label>
    </ligand>
</feature>
<dbReference type="Gene3D" id="3.40.720.10">
    <property type="entry name" value="Alkaline Phosphatase, subunit A"/>
    <property type="match status" value="1"/>
</dbReference>
<feature type="binding site" evidence="9">
    <location>
        <position position="306"/>
    </location>
    <ligand>
        <name>Mg(2+)</name>
        <dbReference type="ChEBI" id="CHEBI:18420"/>
    </ligand>
</feature>
<comment type="catalytic activity">
    <reaction evidence="11">
        <text>a phosphate monoester + H2O = an alcohol + phosphate</text>
        <dbReference type="Rhea" id="RHEA:15017"/>
        <dbReference type="ChEBI" id="CHEBI:15377"/>
        <dbReference type="ChEBI" id="CHEBI:30879"/>
        <dbReference type="ChEBI" id="CHEBI:43474"/>
        <dbReference type="ChEBI" id="CHEBI:67140"/>
        <dbReference type="EC" id="3.1.3.1"/>
    </reaction>
</comment>
<feature type="active site" description="Phosphoserine intermediate" evidence="8">
    <location>
        <position position="105"/>
    </location>
</feature>
<dbReference type="PANTHER" id="PTHR11596">
    <property type="entry name" value="ALKALINE PHOSPHATASE"/>
    <property type="match status" value="1"/>
</dbReference>
<evidence type="ECO:0000256" key="3">
    <source>
        <dbReference type="ARBA" id="ARBA00022553"/>
    </source>
</evidence>
<dbReference type="GO" id="GO:0046872">
    <property type="term" value="F:metal ion binding"/>
    <property type="evidence" value="ECO:0007669"/>
    <property type="project" value="UniProtKB-KW"/>
</dbReference>
<dbReference type="EMBL" id="BTGB01000001">
    <property type="protein sequence ID" value="GMM44042.1"/>
    <property type="molecule type" value="Genomic_DNA"/>
</dbReference>
<feature type="binding site" evidence="9">
    <location>
        <position position="156"/>
    </location>
    <ligand>
        <name>Mg(2+)</name>
        <dbReference type="ChEBI" id="CHEBI:18420"/>
    </ligand>
</feature>
<organism evidence="13 14">
    <name type="scientific">Pichia kluyveri</name>
    <name type="common">Yeast</name>
    <dbReference type="NCBI Taxonomy" id="36015"/>
    <lineage>
        <taxon>Eukaryota</taxon>
        <taxon>Fungi</taxon>
        <taxon>Dikarya</taxon>
        <taxon>Ascomycota</taxon>
        <taxon>Saccharomycotina</taxon>
        <taxon>Pichiomycetes</taxon>
        <taxon>Pichiales</taxon>
        <taxon>Pichiaceae</taxon>
        <taxon>Pichia</taxon>
    </lineage>
</organism>
<keyword evidence="14" id="KW-1185">Reference proteome</keyword>
<dbReference type="Gene3D" id="1.10.60.40">
    <property type="match status" value="1"/>
</dbReference>
<name>A0AAV5QYH9_PICKL</name>
<dbReference type="InterPro" id="IPR001952">
    <property type="entry name" value="Alkaline_phosphatase"/>
</dbReference>
<evidence type="ECO:0000256" key="10">
    <source>
        <dbReference type="RuleBase" id="RU003946"/>
    </source>
</evidence>
<evidence type="ECO:0000256" key="2">
    <source>
        <dbReference type="ARBA" id="ARBA00012647"/>
    </source>
</evidence>
<keyword evidence="6 9" id="KW-0862">Zinc</keyword>
<dbReference type="PANTHER" id="PTHR11596:SF5">
    <property type="entry name" value="ALKALINE PHOSPHATASE"/>
    <property type="match status" value="1"/>
</dbReference>
<dbReference type="InterPro" id="IPR018299">
    <property type="entry name" value="Alkaline_phosphatase_AS"/>
</dbReference>
<feature type="binding site" evidence="9">
    <location>
        <position position="57"/>
    </location>
    <ligand>
        <name>Mg(2+)</name>
        <dbReference type="ChEBI" id="CHEBI:18420"/>
    </ligand>
</feature>
<dbReference type="InterPro" id="IPR017850">
    <property type="entry name" value="Alkaline_phosphatase_core_sf"/>
</dbReference>
<reference evidence="13 14" key="1">
    <citation type="journal article" date="2023" name="Elife">
        <title>Identification of key yeast species and microbe-microbe interactions impacting larval growth of Drosophila in the wild.</title>
        <authorList>
            <person name="Mure A."/>
            <person name="Sugiura Y."/>
            <person name="Maeda R."/>
            <person name="Honda K."/>
            <person name="Sakurai N."/>
            <person name="Takahashi Y."/>
            <person name="Watada M."/>
            <person name="Katoh T."/>
            <person name="Gotoh A."/>
            <person name="Gotoh Y."/>
            <person name="Taniguchi I."/>
            <person name="Nakamura K."/>
            <person name="Hayashi T."/>
            <person name="Katayama T."/>
            <person name="Uemura T."/>
            <person name="Hattori Y."/>
        </authorList>
    </citation>
    <scope>NUCLEOTIDE SEQUENCE [LARGE SCALE GENOMIC DNA]</scope>
    <source>
        <strain evidence="13 14">PK-24</strain>
    </source>
</reference>
<dbReference type="GO" id="GO:0004035">
    <property type="term" value="F:alkaline phosphatase activity"/>
    <property type="evidence" value="ECO:0007669"/>
    <property type="project" value="UniProtKB-EC"/>
</dbReference>
<evidence type="ECO:0000256" key="6">
    <source>
        <dbReference type="ARBA" id="ARBA00022833"/>
    </source>
</evidence>
<evidence type="ECO:0000256" key="8">
    <source>
        <dbReference type="PIRSR" id="PIRSR601952-1"/>
    </source>
</evidence>
<evidence type="ECO:0000256" key="11">
    <source>
        <dbReference type="RuleBase" id="RU003947"/>
    </source>
</evidence>
<keyword evidence="4 9" id="KW-0479">Metal-binding</keyword>